<feature type="chain" id="PRO_5030816417" evidence="1">
    <location>
        <begin position="32"/>
        <end position="122"/>
    </location>
</feature>
<comment type="caution">
    <text evidence="3">The sequence shown here is derived from an EMBL/GenBank/DDBJ whole genome shotgun (WGS) entry which is preliminary data.</text>
</comment>
<reference evidence="3 4" key="1">
    <citation type="submission" date="2020-07" db="EMBL/GenBank/DDBJ databases">
        <title>Sequencing the genomes of 1000 actinobacteria strains.</title>
        <authorList>
            <person name="Klenk H.-P."/>
        </authorList>
    </citation>
    <scope>NUCLEOTIDE SEQUENCE [LARGE SCALE GENOMIC DNA]</scope>
    <source>
        <strain evidence="3 4">DSM 40398</strain>
    </source>
</reference>
<dbReference type="EMBL" id="JACCBA010000001">
    <property type="protein sequence ID" value="NYD45144.1"/>
    <property type="molecule type" value="Genomic_DNA"/>
</dbReference>
<proteinExistence type="predicted"/>
<organism evidence="3 4">
    <name type="scientific">Actinomadura luteofluorescens</name>
    <dbReference type="NCBI Taxonomy" id="46163"/>
    <lineage>
        <taxon>Bacteria</taxon>
        <taxon>Bacillati</taxon>
        <taxon>Actinomycetota</taxon>
        <taxon>Actinomycetes</taxon>
        <taxon>Streptosporangiales</taxon>
        <taxon>Thermomonosporaceae</taxon>
        <taxon>Actinomadura</taxon>
    </lineage>
</organism>
<evidence type="ECO:0000256" key="1">
    <source>
        <dbReference type="SAM" id="SignalP"/>
    </source>
</evidence>
<keyword evidence="4" id="KW-1185">Reference proteome</keyword>
<sequence>MRFDARRMVAGRGLLVTVVAAGALAAGGATAAVAAADGGEGASPSGGKPARPAVSLTQAADAALKAVPGEVHEIELDDDNGRTVWEVDVVGADGKKHEVIVDAATGKAVAGKADDGKADDDD</sequence>
<dbReference type="Pfam" id="PF03413">
    <property type="entry name" value="PepSY"/>
    <property type="match status" value="1"/>
</dbReference>
<dbReference type="RefSeq" id="WP_218905131.1">
    <property type="nucleotide sequence ID" value="NZ_JACCBA010000001.1"/>
</dbReference>
<feature type="domain" description="PepSY" evidence="2">
    <location>
        <begin position="54"/>
        <end position="108"/>
    </location>
</feature>
<gene>
    <name evidence="3" type="ORF">BJY14_001127</name>
</gene>
<evidence type="ECO:0000313" key="3">
    <source>
        <dbReference type="EMBL" id="NYD45144.1"/>
    </source>
</evidence>
<dbReference type="Gene3D" id="3.10.450.40">
    <property type="match status" value="1"/>
</dbReference>
<dbReference type="AlphaFoldDB" id="A0A7Y9JFC4"/>
<evidence type="ECO:0000259" key="2">
    <source>
        <dbReference type="Pfam" id="PF03413"/>
    </source>
</evidence>
<accession>A0A7Y9JFC4</accession>
<protein>
    <submittedName>
        <fullName evidence="3">Putative membrane protein YkoI</fullName>
    </submittedName>
</protein>
<keyword evidence="1" id="KW-0732">Signal</keyword>
<feature type="signal peptide" evidence="1">
    <location>
        <begin position="1"/>
        <end position="31"/>
    </location>
</feature>
<dbReference type="Proteomes" id="UP000529783">
    <property type="component" value="Unassembled WGS sequence"/>
</dbReference>
<name>A0A7Y9JFC4_9ACTN</name>
<dbReference type="InterPro" id="IPR025711">
    <property type="entry name" value="PepSY"/>
</dbReference>
<evidence type="ECO:0000313" key="4">
    <source>
        <dbReference type="Proteomes" id="UP000529783"/>
    </source>
</evidence>